<evidence type="ECO:0000313" key="3">
    <source>
        <dbReference type="Proteomes" id="UP001596405"/>
    </source>
</evidence>
<evidence type="ECO:0000256" key="1">
    <source>
        <dbReference type="SAM" id="Phobius"/>
    </source>
</evidence>
<keyword evidence="1" id="KW-1133">Transmembrane helix</keyword>
<protein>
    <recommendedName>
        <fullName evidence="4">DUF1616 domain-containing protein</fullName>
    </recommendedName>
</protein>
<organism evidence="2 3">
    <name type="scientific">Rufibacter roseus</name>
    <dbReference type="NCBI Taxonomy" id="1567108"/>
    <lineage>
        <taxon>Bacteria</taxon>
        <taxon>Pseudomonadati</taxon>
        <taxon>Bacteroidota</taxon>
        <taxon>Cytophagia</taxon>
        <taxon>Cytophagales</taxon>
        <taxon>Hymenobacteraceae</taxon>
        <taxon>Rufibacter</taxon>
    </lineage>
</organism>
<sequence length="90" mass="10061">MEKTINISNIISWVFATLLVIVGILNIVLVHPIPGAVYLILSLLYFPPTYTWLTEKYDFSIPVLIRIALAIVLTMFTLGVSDLGDIIDKL</sequence>
<evidence type="ECO:0008006" key="4">
    <source>
        <dbReference type="Google" id="ProtNLM"/>
    </source>
</evidence>
<dbReference type="Proteomes" id="UP001596405">
    <property type="component" value="Unassembled WGS sequence"/>
</dbReference>
<reference evidence="3" key="1">
    <citation type="journal article" date="2019" name="Int. J. Syst. Evol. Microbiol.">
        <title>The Global Catalogue of Microorganisms (GCM) 10K type strain sequencing project: providing services to taxonomists for standard genome sequencing and annotation.</title>
        <authorList>
            <consortium name="The Broad Institute Genomics Platform"/>
            <consortium name="The Broad Institute Genome Sequencing Center for Infectious Disease"/>
            <person name="Wu L."/>
            <person name="Ma J."/>
        </authorList>
    </citation>
    <scope>NUCLEOTIDE SEQUENCE [LARGE SCALE GENOMIC DNA]</scope>
    <source>
        <strain evidence="3">CGMCC 4.7393</strain>
    </source>
</reference>
<feature type="transmembrane region" description="Helical" evidence="1">
    <location>
        <begin position="36"/>
        <end position="53"/>
    </location>
</feature>
<gene>
    <name evidence="2" type="ORF">ACFQHR_09250</name>
</gene>
<keyword evidence="1" id="KW-0472">Membrane</keyword>
<proteinExistence type="predicted"/>
<keyword evidence="3" id="KW-1185">Reference proteome</keyword>
<accession>A0ABW2DMP2</accession>
<name>A0ABW2DMP2_9BACT</name>
<comment type="caution">
    <text evidence="2">The sequence shown here is derived from an EMBL/GenBank/DDBJ whole genome shotgun (WGS) entry which is preliminary data.</text>
</comment>
<keyword evidence="1" id="KW-0812">Transmembrane</keyword>
<feature type="transmembrane region" description="Helical" evidence="1">
    <location>
        <begin position="6"/>
        <end position="29"/>
    </location>
</feature>
<dbReference type="RefSeq" id="WP_066618456.1">
    <property type="nucleotide sequence ID" value="NZ_JBHSYQ010000003.1"/>
</dbReference>
<evidence type="ECO:0000313" key="2">
    <source>
        <dbReference type="EMBL" id="MFC6997812.1"/>
    </source>
</evidence>
<feature type="transmembrane region" description="Helical" evidence="1">
    <location>
        <begin position="59"/>
        <end position="80"/>
    </location>
</feature>
<dbReference type="EMBL" id="JBHSYQ010000003">
    <property type="protein sequence ID" value="MFC6997812.1"/>
    <property type="molecule type" value="Genomic_DNA"/>
</dbReference>